<sequence length="373" mass="39464">MTASFGGRARVNPFESVEVGFGTLKNRVVMAPMTRSRAYGPDASPTRLMAEYYAQRAGAGLIVTEGVQPSRIGQGYPATPGLHSAAQVEAWRRVTGAVHGNGGKIVAQLMHTGRIGHPDNYPSSATPVGPSAVRAEGQIFTAGGLQDFVEPVPLTSGQIRETVADFASAARNAIAAGFDGVELHGANGYLLHQFLSTNANRREDEWGGPAENRIRLTLEAVRAVAEEIGAGRTALRISPANPLNDIEERDHAETYRLLVDELDGLGLAYLHVLESTDPALTSVLRARWSGVFMVNPATPGSRTGPEHLSLIEEGAADLVSFGRLFMANPDLPHRLETGAPLHEPDLSKAYGGDAAGYTDYPALQPAPTAGASS</sequence>
<dbReference type="InterPro" id="IPR013785">
    <property type="entry name" value="Aldolase_TIM"/>
</dbReference>
<dbReference type="AlphaFoldDB" id="A0A4R4PCN7"/>
<keyword evidence="3" id="KW-0560">Oxidoreductase</keyword>
<dbReference type="FunFam" id="3.20.20.70:FF:000059">
    <property type="entry name" value="N-ethylmaleimide reductase, FMN-linked"/>
    <property type="match status" value="1"/>
</dbReference>
<comment type="caution">
    <text evidence="5">The sequence shown here is derived from an EMBL/GenBank/DDBJ whole genome shotgun (WGS) entry which is preliminary data.</text>
</comment>
<dbReference type="RefSeq" id="WP_131936334.1">
    <property type="nucleotide sequence ID" value="NZ_BAAAMX010000009.1"/>
</dbReference>
<dbReference type="GO" id="GO:0010181">
    <property type="term" value="F:FMN binding"/>
    <property type="evidence" value="ECO:0007669"/>
    <property type="project" value="InterPro"/>
</dbReference>
<comment type="similarity">
    <text evidence="2">Belongs to the NADH:flavin oxidoreductase/NADH oxidase family.</text>
</comment>
<protein>
    <submittedName>
        <fullName evidence="5">Alkene reductase</fullName>
    </submittedName>
</protein>
<comment type="cofactor">
    <cofactor evidence="1">
        <name>FMN</name>
        <dbReference type="ChEBI" id="CHEBI:58210"/>
    </cofactor>
</comment>
<dbReference type="SUPFAM" id="SSF51395">
    <property type="entry name" value="FMN-linked oxidoreductases"/>
    <property type="match status" value="1"/>
</dbReference>
<evidence type="ECO:0000313" key="6">
    <source>
        <dbReference type="Proteomes" id="UP000295431"/>
    </source>
</evidence>
<dbReference type="GO" id="GO:0005829">
    <property type="term" value="C:cytosol"/>
    <property type="evidence" value="ECO:0007669"/>
    <property type="project" value="UniProtKB-ARBA"/>
</dbReference>
<dbReference type="Pfam" id="PF00724">
    <property type="entry name" value="Oxidored_FMN"/>
    <property type="match status" value="1"/>
</dbReference>
<proteinExistence type="inferred from homology"/>
<accession>A0A4R4PCN7</accession>
<reference evidence="5 6" key="1">
    <citation type="submission" date="2019-03" db="EMBL/GenBank/DDBJ databases">
        <title>Draft genome sequences of novel Actinobacteria.</title>
        <authorList>
            <person name="Sahin N."/>
            <person name="Ay H."/>
            <person name="Saygin H."/>
        </authorList>
    </citation>
    <scope>NUCLEOTIDE SEQUENCE [LARGE SCALE GENOMIC DNA]</scope>
    <source>
        <strain evidence="5 6">DSM 45347</strain>
    </source>
</reference>
<dbReference type="Proteomes" id="UP000295431">
    <property type="component" value="Unassembled WGS sequence"/>
</dbReference>
<gene>
    <name evidence="5" type="ORF">E1284_01855</name>
</gene>
<evidence type="ECO:0000256" key="1">
    <source>
        <dbReference type="ARBA" id="ARBA00001917"/>
    </source>
</evidence>
<evidence type="ECO:0000313" key="5">
    <source>
        <dbReference type="EMBL" id="TDC19909.1"/>
    </source>
</evidence>
<dbReference type="OrthoDB" id="3169239at2"/>
<dbReference type="InterPro" id="IPR001155">
    <property type="entry name" value="OxRdtase_FMN_N"/>
</dbReference>
<dbReference type="Gene3D" id="3.20.20.70">
    <property type="entry name" value="Aldolase class I"/>
    <property type="match status" value="1"/>
</dbReference>
<keyword evidence="6" id="KW-1185">Reference proteome</keyword>
<name>A0A4R4PCN7_9ACTN</name>
<dbReference type="EMBL" id="SMJW01000004">
    <property type="protein sequence ID" value="TDC19909.1"/>
    <property type="molecule type" value="Genomic_DNA"/>
</dbReference>
<evidence type="ECO:0000256" key="2">
    <source>
        <dbReference type="ARBA" id="ARBA00005979"/>
    </source>
</evidence>
<dbReference type="PANTHER" id="PTHR22893:SF91">
    <property type="entry name" value="NADPH DEHYDROGENASE 2-RELATED"/>
    <property type="match status" value="1"/>
</dbReference>
<dbReference type="CDD" id="cd02933">
    <property type="entry name" value="OYE_like_FMN"/>
    <property type="match status" value="1"/>
</dbReference>
<dbReference type="GO" id="GO:0016628">
    <property type="term" value="F:oxidoreductase activity, acting on the CH-CH group of donors, NAD or NADP as acceptor"/>
    <property type="evidence" value="ECO:0007669"/>
    <property type="project" value="UniProtKB-ARBA"/>
</dbReference>
<evidence type="ECO:0000256" key="3">
    <source>
        <dbReference type="ARBA" id="ARBA00023002"/>
    </source>
</evidence>
<feature type="domain" description="NADH:flavin oxidoreductase/NADH oxidase N-terminal" evidence="4">
    <location>
        <begin position="14"/>
        <end position="340"/>
    </location>
</feature>
<evidence type="ECO:0000259" key="4">
    <source>
        <dbReference type="Pfam" id="PF00724"/>
    </source>
</evidence>
<dbReference type="PANTHER" id="PTHR22893">
    <property type="entry name" value="NADH OXIDOREDUCTASE-RELATED"/>
    <property type="match status" value="1"/>
</dbReference>
<dbReference type="InterPro" id="IPR045247">
    <property type="entry name" value="Oye-like"/>
</dbReference>
<organism evidence="5 6">
    <name type="scientific">Actinomadura bangladeshensis</name>
    <dbReference type="NCBI Taxonomy" id="453573"/>
    <lineage>
        <taxon>Bacteria</taxon>
        <taxon>Bacillati</taxon>
        <taxon>Actinomycetota</taxon>
        <taxon>Actinomycetes</taxon>
        <taxon>Streptosporangiales</taxon>
        <taxon>Thermomonosporaceae</taxon>
        <taxon>Actinomadura</taxon>
    </lineage>
</organism>